<evidence type="ECO:0000313" key="3">
    <source>
        <dbReference type="Proteomes" id="UP001165590"/>
    </source>
</evidence>
<dbReference type="Proteomes" id="UP001165590">
    <property type="component" value="Unassembled WGS sequence"/>
</dbReference>
<comment type="caution">
    <text evidence="2">The sequence shown here is derived from an EMBL/GenBank/DDBJ whole genome shotgun (WGS) entry which is preliminary data.</text>
</comment>
<organism evidence="2 3">
    <name type="scientific">Streptomyces ortus</name>
    <dbReference type="NCBI Taxonomy" id="2867268"/>
    <lineage>
        <taxon>Bacteria</taxon>
        <taxon>Bacillati</taxon>
        <taxon>Actinomycetota</taxon>
        <taxon>Actinomycetes</taxon>
        <taxon>Kitasatosporales</taxon>
        <taxon>Streptomycetaceae</taxon>
        <taxon>Streptomyces</taxon>
    </lineage>
</organism>
<reference evidence="2" key="1">
    <citation type="journal article" date="2022" name="bioRxiv">
        <title>Discovery and biosynthetic assessment of Streptomyces ortus sp nov. isolated from a deep-sea sponge.</title>
        <authorList>
            <person name="Williams S.E."/>
        </authorList>
    </citation>
    <scope>NUCLEOTIDE SEQUENCE</scope>
    <source>
        <strain evidence="2">A15ISP2-DRY2</strain>
    </source>
</reference>
<gene>
    <name evidence="2" type="ORF">K3769_04770</name>
</gene>
<proteinExistence type="predicted"/>
<sequence length="69" mass="7105">MTAPAPALSPAAGFVNAMARHAIRGLDARVRELEADVAGAREVGHALRTARDFAASQTAGYVDRSGLDG</sequence>
<keyword evidence="1" id="KW-0175">Coiled coil</keyword>
<feature type="coiled-coil region" evidence="1">
    <location>
        <begin position="16"/>
        <end position="43"/>
    </location>
</feature>
<evidence type="ECO:0000313" key="2">
    <source>
        <dbReference type="EMBL" id="MCX4232106.1"/>
    </source>
</evidence>
<dbReference type="RefSeq" id="WP_267025209.1">
    <property type="nucleotide sequence ID" value="NZ_JAIFZO010000002.1"/>
</dbReference>
<evidence type="ECO:0008006" key="4">
    <source>
        <dbReference type="Google" id="ProtNLM"/>
    </source>
</evidence>
<evidence type="ECO:0000256" key="1">
    <source>
        <dbReference type="SAM" id="Coils"/>
    </source>
</evidence>
<keyword evidence="3" id="KW-1185">Reference proteome</keyword>
<dbReference type="EMBL" id="JAIFZO010000002">
    <property type="protein sequence ID" value="MCX4232106.1"/>
    <property type="molecule type" value="Genomic_DNA"/>
</dbReference>
<name>A0ABT3UX18_9ACTN</name>
<accession>A0ABT3UX18</accession>
<protein>
    <recommendedName>
        <fullName evidence="4">ESX-1 secretion-associated protein</fullName>
    </recommendedName>
</protein>